<keyword evidence="2" id="KW-1185">Reference proteome</keyword>
<accession>A0A2K8KHR0</accession>
<proteinExistence type="predicted"/>
<dbReference type="AlphaFoldDB" id="A0A2K8KHR0"/>
<organism evidence="1 2">
    <name type="scientific">Spiroplasma clarkii</name>
    <dbReference type="NCBI Taxonomy" id="2139"/>
    <lineage>
        <taxon>Bacteria</taxon>
        <taxon>Bacillati</taxon>
        <taxon>Mycoplasmatota</taxon>
        <taxon>Mollicutes</taxon>
        <taxon>Entomoplasmatales</taxon>
        <taxon>Spiroplasmataceae</taxon>
        <taxon>Spiroplasma</taxon>
    </lineage>
</organism>
<evidence type="ECO:0000313" key="2">
    <source>
        <dbReference type="Proteomes" id="UP000231179"/>
    </source>
</evidence>
<protein>
    <recommendedName>
        <fullName evidence="3">ATP-binding protein</fullName>
    </recommendedName>
</protein>
<gene>
    <name evidence="1" type="ORF">SCLAR_v1c09090</name>
</gene>
<evidence type="ECO:0008006" key="3">
    <source>
        <dbReference type="Google" id="ProtNLM"/>
    </source>
</evidence>
<dbReference type="Pfam" id="PF13589">
    <property type="entry name" value="HATPase_c_3"/>
    <property type="match status" value="1"/>
</dbReference>
<dbReference type="EMBL" id="CP024870">
    <property type="protein sequence ID" value="ATX71215.1"/>
    <property type="molecule type" value="Genomic_DNA"/>
</dbReference>
<dbReference type="Gene3D" id="3.30.565.10">
    <property type="entry name" value="Histidine kinase-like ATPase, C-terminal domain"/>
    <property type="match status" value="1"/>
</dbReference>
<reference evidence="1 2" key="1">
    <citation type="submission" date="2017-11" db="EMBL/GenBank/DDBJ databases">
        <title>Complete genome sequence of Spiroplasma clarkii CN-5 (DSM 19994).</title>
        <authorList>
            <person name="Tsai Y.-M."/>
            <person name="Chang A."/>
            <person name="Lo W.-S."/>
            <person name="Kuo C.-H."/>
        </authorList>
    </citation>
    <scope>NUCLEOTIDE SEQUENCE [LARGE SCALE GENOMIC DNA]</scope>
    <source>
        <strain evidence="1 2">CN-5</strain>
    </source>
</reference>
<evidence type="ECO:0000313" key="1">
    <source>
        <dbReference type="EMBL" id="ATX71215.1"/>
    </source>
</evidence>
<name>A0A2K8KHR0_9MOLU</name>
<dbReference type="InterPro" id="IPR036890">
    <property type="entry name" value="HATPase_C_sf"/>
</dbReference>
<dbReference type="SUPFAM" id="SSF55874">
    <property type="entry name" value="ATPase domain of HSP90 chaperone/DNA topoisomerase II/histidine kinase"/>
    <property type="match status" value="1"/>
</dbReference>
<dbReference type="RefSeq" id="WP_100254756.1">
    <property type="nucleotide sequence ID" value="NZ_CP024870.1"/>
</dbReference>
<dbReference type="Proteomes" id="UP000231179">
    <property type="component" value="Chromosome"/>
</dbReference>
<sequence>MINDNDSINIQPESSIYATYQRLSYKPSYALAEFVDNSTASYFENKNALIDFYKNNLNSNYQLKIYILYKNDNVDPEINIIDNAYGMEREELERAVLLGKLPKHKNSRNEFGMGLKTAATWFSRKWTVISTRLGSENEYSVTMDIDKIVKENPKRIGVSKKPVDPKIHKTILKLEKLNKPITTKNQKTAISKLISGMYRRDIKNGDIKIYFAEFKADKKWRDIDGVVYENAEDIPEIKFNEVIPRVIQPGQVKGIDEPTLAKTVDEDFLEFKDKKYHIKYMVGIRDKGSRSESGFTLFRRNRAIVGGYDNNYRPKEIFGDSGSFAYQRMYGEIDLDDFPVNQAKDGFSWDDGLEEAFINFLNRKIAKFKIWAEKLRKFDDSGTKQIKEKEIIEANNDISRMMKKDFTFETPSAIDENVKASIVKSDDKTVLENEVNKISLNNLGNIAKFSKDGVNFSFSLKLSEEKDPQEWIKITTVDEEKDFFEIELFVEHIFLKPLAQEPQFIIFMKKFATAYVCAILCLRANSPDNTVDPLKITKKINEYLLGW</sequence>